<keyword evidence="1" id="KW-0472">Membrane</keyword>
<dbReference type="RefSeq" id="WP_378615798.1">
    <property type="nucleotide sequence ID" value="NZ_JBHSAX010000022.1"/>
</dbReference>
<feature type="transmembrane region" description="Helical" evidence="1">
    <location>
        <begin position="121"/>
        <end position="140"/>
    </location>
</feature>
<feature type="transmembrane region" description="Helical" evidence="1">
    <location>
        <begin position="68"/>
        <end position="88"/>
    </location>
</feature>
<proteinExistence type="predicted"/>
<evidence type="ECO:0008006" key="4">
    <source>
        <dbReference type="Google" id="ProtNLM"/>
    </source>
</evidence>
<feature type="transmembrane region" description="Helical" evidence="1">
    <location>
        <begin position="43"/>
        <end position="62"/>
    </location>
</feature>
<name>A0ABV8DZX4_9NOCA</name>
<gene>
    <name evidence="2" type="ORF">ACFO0B_27305</name>
</gene>
<sequence length="148" mass="15058">MPDPHSPQQPYNASTVPGAPPPFYRPYPVAPPRMPGSVRAAQIIALLMGIAGVVAIGAAIAVGRAELAGQLTAGFLLPIVLAAMAFAFGSAGNGLRVTAIVLASLQALLSFGAAASRQPPGLLGVISGGAVLCLLAQQTAKHWFERPR</sequence>
<keyword evidence="1" id="KW-1133">Transmembrane helix</keyword>
<accession>A0ABV8DZX4</accession>
<comment type="caution">
    <text evidence="2">The sequence shown here is derived from an EMBL/GenBank/DDBJ whole genome shotgun (WGS) entry which is preliminary data.</text>
</comment>
<organism evidence="2 3">
    <name type="scientific">Nocardia jiangsuensis</name>
    <dbReference type="NCBI Taxonomy" id="1691563"/>
    <lineage>
        <taxon>Bacteria</taxon>
        <taxon>Bacillati</taxon>
        <taxon>Actinomycetota</taxon>
        <taxon>Actinomycetes</taxon>
        <taxon>Mycobacteriales</taxon>
        <taxon>Nocardiaceae</taxon>
        <taxon>Nocardia</taxon>
    </lineage>
</organism>
<protein>
    <recommendedName>
        <fullName evidence="4">Integral membrane protein</fullName>
    </recommendedName>
</protein>
<dbReference type="Proteomes" id="UP001595696">
    <property type="component" value="Unassembled WGS sequence"/>
</dbReference>
<keyword evidence="3" id="KW-1185">Reference proteome</keyword>
<feature type="transmembrane region" description="Helical" evidence="1">
    <location>
        <begin position="95"/>
        <end position="115"/>
    </location>
</feature>
<keyword evidence="1" id="KW-0812">Transmembrane</keyword>
<evidence type="ECO:0000313" key="3">
    <source>
        <dbReference type="Proteomes" id="UP001595696"/>
    </source>
</evidence>
<evidence type="ECO:0000313" key="2">
    <source>
        <dbReference type="EMBL" id="MFC3965713.1"/>
    </source>
</evidence>
<evidence type="ECO:0000256" key="1">
    <source>
        <dbReference type="SAM" id="Phobius"/>
    </source>
</evidence>
<dbReference type="EMBL" id="JBHSAX010000022">
    <property type="protein sequence ID" value="MFC3965713.1"/>
    <property type="molecule type" value="Genomic_DNA"/>
</dbReference>
<reference evidence="3" key="1">
    <citation type="journal article" date="2019" name="Int. J. Syst. Evol. Microbiol.">
        <title>The Global Catalogue of Microorganisms (GCM) 10K type strain sequencing project: providing services to taxonomists for standard genome sequencing and annotation.</title>
        <authorList>
            <consortium name="The Broad Institute Genomics Platform"/>
            <consortium name="The Broad Institute Genome Sequencing Center for Infectious Disease"/>
            <person name="Wu L."/>
            <person name="Ma J."/>
        </authorList>
    </citation>
    <scope>NUCLEOTIDE SEQUENCE [LARGE SCALE GENOMIC DNA]</scope>
    <source>
        <strain evidence="3">CGMCC 4.7330</strain>
    </source>
</reference>